<feature type="transmembrane region" description="Helical" evidence="8">
    <location>
        <begin position="338"/>
        <end position="362"/>
    </location>
</feature>
<feature type="transmembrane region" description="Helical" evidence="8">
    <location>
        <begin position="49"/>
        <end position="69"/>
    </location>
</feature>
<accession>A0A976RR20</accession>
<evidence type="ECO:0000256" key="7">
    <source>
        <dbReference type="ARBA" id="ARBA00023136"/>
    </source>
</evidence>
<dbReference type="GO" id="GO:0009401">
    <property type="term" value="P:phosphoenolpyruvate-dependent sugar phosphotransferase system"/>
    <property type="evidence" value="ECO:0007669"/>
    <property type="project" value="InterPro"/>
</dbReference>
<keyword evidence="10" id="KW-0614">Plasmid</keyword>
<evidence type="ECO:0000256" key="3">
    <source>
        <dbReference type="ARBA" id="ARBA00022475"/>
    </source>
</evidence>
<keyword evidence="3" id="KW-1003">Cell membrane</keyword>
<evidence type="ECO:0000256" key="5">
    <source>
        <dbReference type="ARBA" id="ARBA00022692"/>
    </source>
</evidence>
<proteinExistence type="predicted"/>
<keyword evidence="11" id="KW-1185">Reference proteome</keyword>
<dbReference type="GO" id="GO:0005886">
    <property type="term" value="C:plasma membrane"/>
    <property type="evidence" value="ECO:0007669"/>
    <property type="project" value="UniProtKB-SubCell"/>
</dbReference>
<dbReference type="GO" id="GO:0008982">
    <property type="term" value="F:protein-N(PI)-phosphohistidine-sugar phosphotransferase activity"/>
    <property type="evidence" value="ECO:0007669"/>
    <property type="project" value="InterPro"/>
</dbReference>
<sequence>MNQQNVQHPIRDFIFKVLNGSAQGILIGVLPSAIVKYLLASLVQDKVTWALQLNSLLVLFGSFIPLLIGMSVACQFKMKPLNIGTIMIATGVASGSIKWATVNPGFVNPISDVKNTVASTIYIANGAGDVINAMIVSALAVIIIQLVDKYLAGFGAVAIIFTPLLVGGLVGLIGLNIAPGVALITNELGVMVETFTTLQPLLMSILIAMAYSFIIITPVSTVGISLAIALSGLGSGAAGVGVVATTVVLLINSMIVNKRGTSVAILLGAMKGMMPSVFKKPIMILAFMVTAAISAVPVALFNVQGTPTSAGFGWIGLVSPIQSMIVNESERKFITHTVGIFPSLITWLVIPIIAGVIVNFIFTKVLKLYQPSDLQQEIK</sequence>
<evidence type="ECO:0000313" key="11">
    <source>
        <dbReference type="Proteomes" id="UP000831181"/>
    </source>
</evidence>
<keyword evidence="5 8" id="KW-0812">Transmembrane</keyword>
<keyword evidence="6 8" id="KW-1133">Transmembrane helix</keyword>
<dbReference type="EMBL" id="CP093360">
    <property type="protein sequence ID" value="UQS86214.1"/>
    <property type="molecule type" value="Genomic_DNA"/>
</dbReference>
<evidence type="ECO:0000256" key="8">
    <source>
        <dbReference type="SAM" id="Phobius"/>
    </source>
</evidence>
<evidence type="ECO:0000256" key="2">
    <source>
        <dbReference type="ARBA" id="ARBA00022448"/>
    </source>
</evidence>
<feature type="transmembrane region" description="Helical" evidence="8">
    <location>
        <begin position="198"/>
        <end position="216"/>
    </location>
</feature>
<keyword evidence="4 10" id="KW-0762">Sugar transport</keyword>
<evidence type="ECO:0000259" key="9">
    <source>
        <dbReference type="Pfam" id="PF13303"/>
    </source>
</evidence>
<evidence type="ECO:0000256" key="6">
    <source>
        <dbReference type="ARBA" id="ARBA00022989"/>
    </source>
</evidence>
<keyword evidence="7 8" id="KW-0472">Membrane</keyword>
<feature type="transmembrane region" description="Helical" evidence="8">
    <location>
        <begin position="223"/>
        <end position="244"/>
    </location>
</feature>
<organism evidence="10 11">
    <name type="scientific">Nicoliella spurrieriana</name>
    <dbReference type="NCBI Taxonomy" id="2925830"/>
    <lineage>
        <taxon>Bacteria</taxon>
        <taxon>Bacillati</taxon>
        <taxon>Bacillota</taxon>
        <taxon>Bacilli</taxon>
        <taxon>Lactobacillales</taxon>
        <taxon>Lactobacillaceae</taxon>
        <taxon>Nicoliella</taxon>
    </lineage>
</organism>
<gene>
    <name evidence="10" type="ORF">MOO44_00820</name>
</gene>
<comment type="subcellular location">
    <subcellularLocation>
        <location evidence="1">Cell membrane</location>
        <topology evidence="1">Multi-pass membrane protein</topology>
    </subcellularLocation>
</comment>
<dbReference type="AlphaFoldDB" id="A0A976RR20"/>
<name>A0A976RR20_9LACO</name>
<evidence type="ECO:0000313" key="10">
    <source>
        <dbReference type="EMBL" id="UQS86214.1"/>
    </source>
</evidence>
<dbReference type="InterPro" id="IPR003352">
    <property type="entry name" value="PTS_EIIC"/>
</dbReference>
<protein>
    <submittedName>
        <fullName evidence="10">PTS sugar transporter subunit IIC</fullName>
    </submittedName>
</protein>
<keyword evidence="2" id="KW-0813">Transport</keyword>
<evidence type="ECO:0000256" key="1">
    <source>
        <dbReference type="ARBA" id="ARBA00004651"/>
    </source>
</evidence>
<evidence type="ECO:0000256" key="4">
    <source>
        <dbReference type="ARBA" id="ARBA00022597"/>
    </source>
</evidence>
<geneLocation type="plasmid" evidence="10 11">
    <name>p1unnamed</name>
</geneLocation>
<dbReference type="RefSeq" id="WP_260116023.1">
    <property type="nucleotide sequence ID" value="NZ_CP093360.1"/>
</dbReference>
<feature type="transmembrane region" description="Helical" evidence="8">
    <location>
        <begin position="151"/>
        <end position="178"/>
    </location>
</feature>
<dbReference type="KEGG" id="lbe:MOO44_00820"/>
<feature type="transmembrane region" description="Helical" evidence="8">
    <location>
        <begin position="282"/>
        <end position="303"/>
    </location>
</feature>
<reference evidence="10" key="1">
    <citation type="journal article" date="2022" name="Int. J. Syst. Evol. Microbiol.">
        <title>Apilactobacillus apisilvae sp. nov., Nicolia spurrieriana gen. nov. sp. nov., Bombilactobacillus folatiphilus sp. nov. and Bombilactobacillus thymidiniphilus sp. nov., four new lactic acid bacterial isolates from stingless bees Tetragonula carbonaria and Austroplebeia australis.</title>
        <authorList>
            <person name="Oliphant S.A."/>
            <person name="Watson-Haigh N.S."/>
            <person name="Sumby K.M."/>
            <person name="Gardner J."/>
            <person name="Groom S."/>
            <person name="Jiranek V."/>
        </authorList>
    </citation>
    <scope>NUCLEOTIDE SEQUENCE</scope>
    <source>
        <strain evidence="10">SGEP1_A5</strain>
    </source>
</reference>
<dbReference type="Pfam" id="PF13303">
    <property type="entry name" value="PTS_EIIC_2"/>
    <property type="match status" value="1"/>
</dbReference>
<dbReference type="Proteomes" id="UP000831181">
    <property type="component" value="Plasmid p1unnamed"/>
</dbReference>
<feature type="transmembrane region" description="Helical" evidence="8">
    <location>
        <begin position="121"/>
        <end position="144"/>
    </location>
</feature>
<feature type="transmembrane region" description="Helical" evidence="8">
    <location>
        <begin position="21"/>
        <end position="43"/>
    </location>
</feature>
<feature type="domain" description="Phosphotransferase system EIIC" evidence="9">
    <location>
        <begin position="16"/>
        <end position="375"/>
    </location>
</feature>